<dbReference type="EMBL" id="SDHW01000003">
    <property type="protein sequence ID" value="RXK59935.1"/>
    <property type="molecule type" value="Genomic_DNA"/>
</dbReference>
<keyword evidence="5" id="KW-1185">Reference proteome</keyword>
<evidence type="ECO:0000256" key="1">
    <source>
        <dbReference type="ARBA" id="ARBA00023125"/>
    </source>
</evidence>
<dbReference type="SUPFAM" id="SSF46689">
    <property type="entry name" value="Homeodomain-like"/>
    <property type="match status" value="1"/>
</dbReference>
<feature type="domain" description="HTH tetR-type" evidence="3">
    <location>
        <begin position="20"/>
        <end position="80"/>
    </location>
</feature>
<dbReference type="Gene3D" id="1.10.10.60">
    <property type="entry name" value="Homeodomain-like"/>
    <property type="match status" value="1"/>
</dbReference>
<dbReference type="PANTHER" id="PTHR30328:SF54">
    <property type="entry name" value="HTH-TYPE TRANSCRIPTIONAL REPRESSOR SCO4008"/>
    <property type="match status" value="1"/>
</dbReference>
<dbReference type="InterPro" id="IPR009057">
    <property type="entry name" value="Homeodomain-like_sf"/>
</dbReference>
<dbReference type="PANTHER" id="PTHR30328">
    <property type="entry name" value="TRANSCRIPTIONAL REPRESSOR"/>
    <property type="match status" value="1"/>
</dbReference>
<dbReference type="Gene3D" id="1.10.357.10">
    <property type="entry name" value="Tetracycline Repressor, domain 2"/>
    <property type="match status" value="1"/>
</dbReference>
<evidence type="ECO:0000256" key="2">
    <source>
        <dbReference type="PROSITE-ProRule" id="PRU00335"/>
    </source>
</evidence>
<comment type="caution">
    <text evidence="4">The sequence shown here is derived from an EMBL/GenBank/DDBJ whole genome shotgun (WGS) entry which is preliminary data.</text>
</comment>
<evidence type="ECO:0000313" key="4">
    <source>
        <dbReference type="EMBL" id="RXK59935.1"/>
    </source>
</evidence>
<evidence type="ECO:0000313" key="5">
    <source>
        <dbReference type="Proteomes" id="UP000290204"/>
    </source>
</evidence>
<evidence type="ECO:0000259" key="3">
    <source>
        <dbReference type="PROSITE" id="PS50977"/>
    </source>
</evidence>
<reference evidence="4 5" key="1">
    <citation type="submission" date="2019-01" db="EMBL/GenBank/DDBJ databases">
        <title>Lacibacter sp. strain TTM-7.</title>
        <authorList>
            <person name="Chen W.-M."/>
        </authorList>
    </citation>
    <scope>NUCLEOTIDE SEQUENCE [LARGE SCALE GENOMIC DNA]</scope>
    <source>
        <strain evidence="4 5">TTM-7</strain>
    </source>
</reference>
<dbReference type="AlphaFoldDB" id="A0A4Q1CIJ0"/>
<dbReference type="PROSITE" id="PS50977">
    <property type="entry name" value="HTH_TETR_2"/>
    <property type="match status" value="1"/>
</dbReference>
<dbReference type="PROSITE" id="PS01081">
    <property type="entry name" value="HTH_TETR_1"/>
    <property type="match status" value="1"/>
</dbReference>
<dbReference type="InterPro" id="IPR023772">
    <property type="entry name" value="DNA-bd_HTH_TetR-type_CS"/>
</dbReference>
<dbReference type="InterPro" id="IPR001647">
    <property type="entry name" value="HTH_TetR"/>
</dbReference>
<dbReference type="InterPro" id="IPR050109">
    <property type="entry name" value="HTH-type_TetR-like_transc_reg"/>
</dbReference>
<organism evidence="4 5">
    <name type="scientific">Lacibacter luteus</name>
    <dbReference type="NCBI Taxonomy" id="2508719"/>
    <lineage>
        <taxon>Bacteria</taxon>
        <taxon>Pseudomonadati</taxon>
        <taxon>Bacteroidota</taxon>
        <taxon>Chitinophagia</taxon>
        <taxon>Chitinophagales</taxon>
        <taxon>Chitinophagaceae</taxon>
        <taxon>Lacibacter</taxon>
    </lineage>
</organism>
<keyword evidence="1 2" id="KW-0238">DNA-binding</keyword>
<dbReference type="OrthoDB" id="9802802at2"/>
<sequence length="216" mass="25058">MPANHFHCFFRLLWQFMAVDQKQEMIIDAAIKRFAHFGVNKTTMNEIAADLSISKALLYYYFPDKKSLFAAVLKHITSAAAISFDQVLVGESDPQKAILSFLDSRTDFIIRYYNIVEYLRNMRQPGLPPELKAIFDDIRKRDLGRIAEIMEKGKRDGIFQMENAAKAAELYFDFLESFRMAYFAQSSTFFPDGKQFRALLKREKEFSVIFLKGLAK</sequence>
<protein>
    <submittedName>
        <fullName evidence="4">TetR/AcrR family transcriptional regulator</fullName>
    </submittedName>
</protein>
<dbReference type="Proteomes" id="UP000290204">
    <property type="component" value="Unassembled WGS sequence"/>
</dbReference>
<feature type="DNA-binding region" description="H-T-H motif" evidence="2">
    <location>
        <begin position="43"/>
        <end position="62"/>
    </location>
</feature>
<accession>A0A4Q1CIJ0</accession>
<name>A0A4Q1CIJ0_9BACT</name>
<dbReference type="Pfam" id="PF00440">
    <property type="entry name" value="TetR_N"/>
    <property type="match status" value="1"/>
</dbReference>
<gene>
    <name evidence="4" type="ORF">ESA94_12870</name>
</gene>
<dbReference type="InterPro" id="IPR036271">
    <property type="entry name" value="Tet_transcr_reg_TetR-rel_C_sf"/>
</dbReference>
<dbReference type="GO" id="GO:0003677">
    <property type="term" value="F:DNA binding"/>
    <property type="evidence" value="ECO:0007669"/>
    <property type="project" value="UniProtKB-UniRule"/>
</dbReference>
<dbReference type="SUPFAM" id="SSF48498">
    <property type="entry name" value="Tetracyclin repressor-like, C-terminal domain"/>
    <property type="match status" value="1"/>
</dbReference>
<proteinExistence type="predicted"/>
<dbReference type="PRINTS" id="PR00455">
    <property type="entry name" value="HTHTETR"/>
</dbReference>